<dbReference type="Pfam" id="PF03657">
    <property type="entry name" value="UPF0113"/>
    <property type="match status" value="1"/>
</dbReference>
<accession>D5VQE0</accession>
<dbReference type="EMBL" id="CP002009">
    <property type="protein sequence ID" value="ADG12793.1"/>
    <property type="molecule type" value="Genomic_DNA"/>
</dbReference>
<evidence type="ECO:0000313" key="3">
    <source>
        <dbReference type="EMBL" id="ADG12793.1"/>
    </source>
</evidence>
<dbReference type="CDD" id="cd21151">
    <property type="entry name" value="PUA_Nip7-like"/>
    <property type="match status" value="1"/>
</dbReference>
<dbReference type="AlphaFoldDB" id="D5VQE0"/>
<feature type="domain" description="60S ribosome subunit biogenesis protein NIP7 pre-PUA" evidence="2">
    <location>
        <begin position="3"/>
        <end position="74"/>
    </location>
</feature>
<reference evidence="3" key="1">
    <citation type="submission" date="2010-04" db="EMBL/GenBank/DDBJ databases">
        <title>Complete sequence of Methanocaldococcus infernus ME.</title>
        <authorList>
            <consortium name="US DOE Joint Genome Institute"/>
            <person name="Lucas S."/>
            <person name="Copeland A."/>
            <person name="Lapidus A."/>
            <person name="Cheng J.-F."/>
            <person name="Bruce D."/>
            <person name="Goodwin L."/>
            <person name="Pitluck S."/>
            <person name="Munk A.C."/>
            <person name="Detter J.C."/>
            <person name="Han C."/>
            <person name="Tapia R."/>
            <person name="Land M."/>
            <person name="Hauser L."/>
            <person name="Kyrpides N."/>
            <person name="Mikhailova N."/>
            <person name="Sieprawska-Lupa M."/>
            <person name="Whitman W.B."/>
            <person name="Woyke T."/>
        </authorList>
    </citation>
    <scope>NUCLEOTIDE SEQUENCE [LARGE SCALE GENOMIC DNA]</scope>
    <source>
        <strain evidence="3">ME</strain>
    </source>
</reference>
<feature type="domain" description="UPF0113" evidence="1">
    <location>
        <begin position="88"/>
        <end position="151"/>
    </location>
</feature>
<dbReference type="Proteomes" id="UP000002061">
    <property type="component" value="Chromosome"/>
</dbReference>
<dbReference type="OrthoDB" id="11794at2157"/>
<dbReference type="SUPFAM" id="SSF88697">
    <property type="entry name" value="PUA domain-like"/>
    <property type="match status" value="1"/>
</dbReference>
<dbReference type="RefSeq" id="WP_013099539.1">
    <property type="nucleotide sequence ID" value="NC_014122.1"/>
</dbReference>
<keyword evidence="4" id="KW-1185">Reference proteome</keyword>
<sequence length="153" mass="18071">MKVREINKKEKEEIFKEIYRYCKDYAYKFDYSKLYALKGNWVTVCYSNTKPLVEDLYSIGNVFGEFRRKFKLSLEGFTLLSNNIVNNYCIVNEKAESLFLYGRDIFKSSILEIKGSGRLAIFNKNREFLGVGYKEKDIIKNIKDKGWYLREGG</sequence>
<dbReference type="STRING" id="573063.Metin_0121"/>
<gene>
    <name evidence="3" type="ordered locus">Metin_0121</name>
</gene>
<dbReference type="HOGENOM" id="CLU_114385_0_0_2"/>
<dbReference type="Gene3D" id="2.30.130.10">
    <property type="entry name" value="PUA domain"/>
    <property type="match status" value="1"/>
</dbReference>
<dbReference type="InterPro" id="IPR005155">
    <property type="entry name" value="UPF0113_PUA"/>
</dbReference>
<organism evidence="3 4">
    <name type="scientific">Methanocaldococcus infernus (strain DSM 11812 / JCM 15783 / ME)</name>
    <dbReference type="NCBI Taxonomy" id="573063"/>
    <lineage>
        <taxon>Archaea</taxon>
        <taxon>Methanobacteriati</taxon>
        <taxon>Methanobacteriota</taxon>
        <taxon>Methanomada group</taxon>
        <taxon>Methanococci</taxon>
        <taxon>Methanococcales</taxon>
        <taxon>Methanocaldococcaceae</taxon>
        <taxon>Methanocaldococcus</taxon>
    </lineage>
</organism>
<dbReference type="InterPro" id="IPR015947">
    <property type="entry name" value="PUA-like_sf"/>
</dbReference>
<evidence type="ECO:0000259" key="1">
    <source>
        <dbReference type="Pfam" id="PF03657"/>
    </source>
</evidence>
<evidence type="ECO:0000313" key="4">
    <source>
        <dbReference type="Proteomes" id="UP000002061"/>
    </source>
</evidence>
<proteinExistence type="predicted"/>
<dbReference type="GeneID" id="9131120"/>
<dbReference type="eggNOG" id="arCOG00993">
    <property type="taxonomic scope" value="Archaea"/>
</dbReference>
<dbReference type="InterPro" id="IPR040598">
    <property type="entry name" value="NIP7_N"/>
</dbReference>
<dbReference type="GO" id="GO:0003723">
    <property type="term" value="F:RNA binding"/>
    <property type="evidence" value="ECO:0007669"/>
    <property type="project" value="InterPro"/>
</dbReference>
<protein>
    <submittedName>
        <fullName evidence="3">Uncharacterized protein</fullName>
    </submittedName>
</protein>
<dbReference type="InterPro" id="IPR036974">
    <property type="entry name" value="PUA_sf"/>
</dbReference>
<dbReference type="KEGG" id="mif:Metin_0121"/>
<name>D5VQE0_METIM</name>
<dbReference type="Pfam" id="PF17833">
    <property type="entry name" value="pre-PUA_NIP7"/>
    <property type="match status" value="1"/>
</dbReference>
<evidence type="ECO:0000259" key="2">
    <source>
        <dbReference type="Pfam" id="PF17833"/>
    </source>
</evidence>